<evidence type="ECO:0000313" key="2">
    <source>
        <dbReference type="Proteomes" id="UP000793456"/>
    </source>
</evidence>
<dbReference type="Proteomes" id="UP000793456">
    <property type="component" value="Chromosome XIV"/>
</dbReference>
<dbReference type="EMBL" id="CM011687">
    <property type="protein sequence ID" value="TMS10886.1"/>
    <property type="molecule type" value="Genomic_DNA"/>
</dbReference>
<protein>
    <submittedName>
        <fullName evidence="1">Uncharacterized protein</fullName>
    </submittedName>
</protein>
<gene>
    <name evidence="1" type="ORF">E3U43_019879</name>
</gene>
<evidence type="ECO:0000313" key="1">
    <source>
        <dbReference type="EMBL" id="TMS10886.1"/>
    </source>
</evidence>
<keyword evidence="2" id="KW-1185">Reference proteome</keyword>
<reference evidence="1" key="1">
    <citation type="submission" date="2018-11" db="EMBL/GenBank/DDBJ databases">
        <title>The sequence and de novo assembly of Larimichthys crocea genome using PacBio and Hi-C technologies.</title>
        <authorList>
            <person name="Xu P."/>
            <person name="Chen B."/>
            <person name="Zhou Z."/>
            <person name="Ke Q."/>
            <person name="Wu Y."/>
            <person name="Bai H."/>
            <person name="Pu F."/>
        </authorList>
    </citation>
    <scope>NUCLEOTIDE SEQUENCE</scope>
    <source>
        <tissue evidence="1">Muscle</tissue>
    </source>
</reference>
<sequence length="105" mass="11703">MDPNHSPRSQLRCSHATQTSSSSNAIKESPCSNFLQKTASNFPAKQSQMHVVASLPSEVEPMQIHPSSSSSLVAKSTQKDPLWKALHFCFDLARAYKHHHHLLKL</sequence>
<name>A0ACD3QUG8_LARCR</name>
<accession>A0ACD3QUG8</accession>
<organism evidence="1 2">
    <name type="scientific">Larimichthys crocea</name>
    <name type="common">Large yellow croaker</name>
    <name type="synonym">Pseudosciaena crocea</name>
    <dbReference type="NCBI Taxonomy" id="215358"/>
    <lineage>
        <taxon>Eukaryota</taxon>
        <taxon>Metazoa</taxon>
        <taxon>Chordata</taxon>
        <taxon>Craniata</taxon>
        <taxon>Vertebrata</taxon>
        <taxon>Euteleostomi</taxon>
        <taxon>Actinopterygii</taxon>
        <taxon>Neopterygii</taxon>
        <taxon>Teleostei</taxon>
        <taxon>Neoteleostei</taxon>
        <taxon>Acanthomorphata</taxon>
        <taxon>Eupercaria</taxon>
        <taxon>Sciaenidae</taxon>
        <taxon>Larimichthys</taxon>
    </lineage>
</organism>
<proteinExistence type="predicted"/>
<comment type="caution">
    <text evidence="1">The sequence shown here is derived from an EMBL/GenBank/DDBJ whole genome shotgun (WGS) entry which is preliminary data.</text>
</comment>